<evidence type="ECO:0000313" key="6">
    <source>
        <dbReference type="EMBL" id="EEN62927.1"/>
    </source>
</evidence>
<reference evidence="6" key="1">
    <citation type="journal article" date="2008" name="Nature">
        <title>The amphioxus genome and the evolution of the chordate karyotype.</title>
        <authorList>
            <consortium name="US DOE Joint Genome Institute (JGI-PGF)"/>
            <person name="Putnam N.H."/>
            <person name="Butts T."/>
            <person name="Ferrier D.E.K."/>
            <person name="Furlong R.F."/>
            <person name="Hellsten U."/>
            <person name="Kawashima T."/>
            <person name="Robinson-Rechavi M."/>
            <person name="Shoguchi E."/>
            <person name="Terry A."/>
            <person name="Yu J.-K."/>
            <person name="Benito-Gutierrez E.L."/>
            <person name="Dubchak I."/>
            <person name="Garcia-Fernandez J."/>
            <person name="Gibson-Brown J.J."/>
            <person name="Grigoriev I.V."/>
            <person name="Horton A.C."/>
            <person name="de Jong P.J."/>
            <person name="Jurka J."/>
            <person name="Kapitonov V.V."/>
            <person name="Kohara Y."/>
            <person name="Kuroki Y."/>
            <person name="Lindquist E."/>
            <person name="Lucas S."/>
            <person name="Osoegawa K."/>
            <person name="Pennacchio L.A."/>
            <person name="Salamov A.A."/>
            <person name="Satou Y."/>
            <person name="Sauka-Spengler T."/>
            <person name="Schmutz J."/>
            <person name="Shin-I T."/>
            <person name="Toyoda A."/>
            <person name="Bronner-Fraser M."/>
            <person name="Fujiyama A."/>
            <person name="Holland L.Z."/>
            <person name="Holland P.W.H."/>
            <person name="Satoh N."/>
            <person name="Rokhsar D.S."/>
        </authorList>
    </citation>
    <scope>NUCLEOTIDE SEQUENCE [LARGE SCALE GENOMIC DNA]</scope>
    <source>
        <strain evidence="6">S238N-H82</strain>
        <tissue evidence="6">Testes</tissue>
    </source>
</reference>
<evidence type="ECO:0000256" key="4">
    <source>
        <dbReference type="ARBA" id="ARBA00022777"/>
    </source>
</evidence>
<dbReference type="PANTHER" id="PTHR46485">
    <property type="entry name" value="LIM DOMAIN KINASE 1"/>
    <property type="match status" value="1"/>
</dbReference>
<dbReference type="eggNOG" id="ENOG502SGJ7">
    <property type="taxonomic scope" value="Eukaryota"/>
</dbReference>
<dbReference type="PANTHER" id="PTHR46485:SF5">
    <property type="entry name" value="CENTER DIVIDER, ISOFORM A"/>
    <property type="match status" value="1"/>
</dbReference>
<keyword evidence="2" id="KW-0808">Transferase</keyword>
<accession>C3YA18</accession>
<evidence type="ECO:0000256" key="3">
    <source>
        <dbReference type="ARBA" id="ARBA00022741"/>
    </source>
</evidence>
<organism>
    <name type="scientific">Branchiostoma floridae</name>
    <name type="common">Florida lancelet</name>
    <name type="synonym">Amphioxus</name>
    <dbReference type="NCBI Taxonomy" id="7739"/>
    <lineage>
        <taxon>Eukaryota</taxon>
        <taxon>Metazoa</taxon>
        <taxon>Chordata</taxon>
        <taxon>Cephalochordata</taxon>
        <taxon>Leptocardii</taxon>
        <taxon>Amphioxiformes</taxon>
        <taxon>Branchiostomatidae</taxon>
        <taxon>Branchiostoma</taxon>
    </lineage>
</organism>
<proteinExistence type="predicted"/>
<dbReference type="STRING" id="7739.C3YA18"/>
<keyword evidence="1" id="KW-0723">Serine/threonine-protein kinase</keyword>
<dbReference type="EMBL" id="GG666493">
    <property type="protein sequence ID" value="EEN62927.1"/>
    <property type="molecule type" value="Genomic_DNA"/>
</dbReference>
<dbReference type="InterPro" id="IPR050940">
    <property type="entry name" value="Actin_reg-Ser/Thr_kinase"/>
</dbReference>
<gene>
    <name evidence="6" type="ORF">BRAFLDRAFT_91686</name>
</gene>
<name>C3YA18_BRAFL</name>
<keyword evidence="4" id="KW-0418">Kinase</keyword>
<dbReference type="AlphaFoldDB" id="C3YA18"/>
<dbReference type="GO" id="GO:0005524">
    <property type="term" value="F:ATP binding"/>
    <property type="evidence" value="ECO:0007669"/>
    <property type="project" value="UniProtKB-KW"/>
</dbReference>
<evidence type="ECO:0000256" key="5">
    <source>
        <dbReference type="ARBA" id="ARBA00022840"/>
    </source>
</evidence>
<dbReference type="InParanoid" id="C3YA18"/>
<dbReference type="GO" id="GO:0004674">
    <property type="term" value="F:protein serine/threonine kinase activity"/>
    <property type="evidence" value="ECO:0007669"/>
    <property type="project" value="UniProtKB-KW"/>
</dbReference>
<keyword evidence="3" id="KW-0547">Nucleotide-binding</keyword>
<protein>
    <recommendedName>
        <fullName evidence="7">Protein kinase domain-containing protein</fullName>
    </recommendedName>
</protein>
<evidence type="ECO:0008006" key="7">
    <source>
        <dbReference type="Google" id="ProtNLM"/>
    </source>
</evidence>
<keyword evidence="5" id="KW-0067">ATP-binding</keyword>
<evidence type="ECO:0000256" key="2">
    <source>
        <dbReference type="ARBA" id="ARBA00022679"/>
    </source>
</evidence>
<sequence length="107" mass="12029">MASREESRSKRNTIYSYIPCAENDVQDWNTFGGTPGKRPKIIPGASCQALRTAVSNLARLDDFVCDKIGSGFFSDVFKVCRTPYYVLNTKAAAVDEKLRSCQHQLFR</sequence>
<evidence type="ECO:0000256" key="1">
    <source>
        <dbReference type="ARBA" id="ARBA00022527"/>
    </source>
</evidence>